<accession>A0A0E9V7F4</accession>
<sequence length="24" mass="2493">MSLTGSSVSMFCSQDPAVTGVQLF</sequence>
<proteinExistence type="predicted"/>
<protein>
    <submittedName>
        <fullName evidence="1">Uncharacterized protein</fullName>
    </submittedName>
</protein>
<organism evidence="1">
    <name type="scientific">Anguilla anguilla</name>
    <name type="common">European freshwater eel</name>
    <name type="synonym">Muraena anguilla</name>
    <dbReference type="NCBI Taxonomy" id="7936"/>
    <lineage>
        <taxon>Eukaryota</taxon>
        <taxon>Metazoa</taxon>
        <taxon>Chordata</taxon>
        <taxon>Craniata</taxon>
        <taxon>Vertebrata</taxon>
        <taxon>Euteleostomi</taxon>
        <taxon>Actinopterygii</taxon>
        <taxon>Neopterygii</taxon>
        <taxon>Teleostei</taxon>
        <taxon>Anguilliformes</taxon>
        <taxon>Anguillidae</taxon>
        <taxon>Anguilla</taxon>
    </lineage>
</organism>
<evidence type="ECO:0000313" key="1">
    <source>
        <dbReference type="EMBL" id="JAH73926.1"/>
    </source>
</evidence>
<reference evidence="1" key="1">
    <citation type="submission" date="2014-11" db="EMBL/GenBank/DDBJ databases">
        <authorList>
            <person name="Amaro Gonzalez C."/>
        </authorList>
    </citation>
    <scope>NUCLEOTIDE SEQUENCE</scope>
</reference>
<dbReference type="EMBL" id="GBXM01044498">
    <property type="protein sequence ID" value="JAH64079.1"/>
    <property type="molecule type" value="Transcribed_RNA"/>
</dbReference>
<dbReference type="EMBL" id="GBXM01034651">
    <property type="protein sequence ID" value="JAH73926.1"/>
    <property type="molecule type" value="Transcribed_RNA"/>
</dbReference>
<reference evidence="1" key="2">
    <citation type="journal article" date="2015" name="Fish Shellfish Immunol.">
        <title>Early steps in the European eel (Anguilla anguilla)-Vibrio vulnificus interaction in the gills: Role of the RtxA13 toxin.</title>
        <authorList>
            <person name="Callol A."/>
            <person name="Pajuelo D."/>
            <person name="Ebbesson L."/>
            <person name="Teles M."/>
            <person name="MacKenzie S."/>
            <person name="Amaro C."/>
        </authorList>
    </citation>
    <scope>NUCLEOTIDE SEQUENCE</scope>
</reference>
<name>A0A0E9V7F4_ANGAN</name>
<dbReference type="AlphaFoldDB" id="A0A0E9V7F4"/>